<dbReference type="OrthoDB" id="30586at2"/>
<dbReference type="PANTHER" id="PTHR28286:SF2">
    <property type="entry name" value="BACTERIORHODOPSIN _OPSIN, NOPA (EUROFUNG)"/>
    <property type="match status" value="1"/>
</dbReference>
<sequence>MLAGGLGILATGKRRTASEELQTVLHGIVPLIAACSYFAMAIGQGSVVLPAVASAGPGATRIFYFARYIDWTLTTPLLLVTVCLTAMHGQHKRAGAFAGIVLADLMMILTALFFGASEVPWIKWTWFLISCIAFLGVYYVLWVSNLQYNRSERDDVRASYRQGSTMLSVLWLLYPVVLLVAPDGLNVISDPMSVIAISILDVLSKVAFGFLMVASDTRITERDLRETQGKPTLRAA</sequence>
<dbReference type="EMBL" id="VCDI01000002">
    <property type="protein sequence ID" value="TLU73587.1"/>
    <property type="molecule type" value="Genomic_DNA"/>
</dbReference>
<keyword evidence="5 11" id="KW-0812">Transmembrane</keyword>
<feature type="transmembrane region" description="Helical" evidence="11">
    <location>
        <begin position="23"/>
        <end position="42"/>
    </location>
</feature>
<feature type="transmembrane region" description="Helical" evidence="11">
    <location>
        <begin position="62"/>
        <end position="84"/>
    </location>
</feature>
<dbReference type="PROSITE" id="PS00950">
    <property type="entry name" value="BACTERIAL_OPSIN_1"/>
    <property type="match status" value="1"/>
</dbReference>
<evidence type="ECO:0000256" key="7">
    <source>
        <dbReference type="ARBA" id="ARBA00022989"/>
    </source>
</evidence>
<evidence type="ECO:0000256" key="4">
    <source>
        <dbReference type="ARBA" id="ARBA00022606"/>
    </source>
</evidence>
<dbReference type="AlphaFoldDB" id="A0A5R9JAM4"/>
<keyword evidence="13" id="KW-1185">Reference proteome</keyword>
<evidence type="ECO:0000313" key="13">
    <source>
        <dbReference type="Proteomes" id="UP000305654"/>
    </source>
</evidence>
<feature type="transmembrane region" description="Helical" evidence="11">
    <location>
        <begin position="96"/>
        <end position="115"/>
    </location>
</feature>
<evidence type="ECO:0000256" key="11">
    <source>
        <dbReference type="SAM" id="Phobius"/>
    </source>
</evidence>
<gene>
    <name evidence="12" type="ORF">FE263_06430</name>
</gene>
<evidence type="ECO:0000256" key="5">
    <source>
        <dbReference type="ARBA" id="ARBA00022692"/>
    </source>
</evidence>
<dbReference type="GO" id="GO:0005216">
    <property type="term" value="F:monoatomic ion channel activity"/>
    <property type="evidence" value="ECO:0007669"/>
    <property type="project" value="InterPro"/>
</dbReference>
<dbReference type="Gene3D" id="1.20.1070.10">
    <property type="entry name" value="Rhodopsin 7-helix transmembrane proteins"/>
    <property type="match status" value="1"/>
</dbReference>
<dbReference type="SUPFAM" id="SSF81321">
    <property type="entry name" value="Family A G protein-coupled receptor-like"/>
    <property type="match status" value="1"/>
</dbReference>
<comment type="caution">
    <text evidence="12">The sequence shown here is derived from an EMBL/GenBank/DDBJ whole genome shotgun (WGS) entry which is preliminary data.</text>
</comment>
<feature type="transmembrane region" description="Helical" evidence="11">
    <location>
        <begin position="163"/>
        <end position="181"/>
    </location>
</feature>
<proteinExistence type="inferred from homology"/>
<name>A0A5R9JAM4_9PROT</name>
<accession>A0A5R9JAM4</accession>
<dbReference type="InterPro" id="IPR018229">
    <property type="entry name" value="Rhodopsin_retinal_BS"/>
</dbReference>
<evidence type="ECO:0000256" key="1">
    <source>
        <dbReference type="ARBA" id="ARBA00004141"/>
    </source>
</evidence>
<keyword evidence="4" id="KW-0716">Sensory transduction</keyword>
<dbReference type="Proteomes" id="UP000305654">
    <property type="component" value="Unassembled WGS sequence"/>
</dbReference>
<evidence type="ECO:0000313" key="12">
    <source>
        <dbReference type="EMBL" id="TLU73587.1"/>
    </source>
</evidence>
<keyword evidence="10" id="KW-0675">Receptor</keyword>
<evidence type="ECO:0000256" key="10">
    <source>
        <dbReference type="ARBA" id="ARBA00023170"/>
    </source>
</evidence>
<keyword evidence="3" id="KW-0600">Photoreceptor protein</keyword>
<keyword evidence="6" id="KW-0681">Retinal protein</keyword>
<feature type="transmembrane region" description="Helical" evidence="11">
    <location>
        <begin position="193"/>
        <end position="214"/>
    </location>
</feature>
<evidence type="ECO:0000256" key="8">
    <source>
        <dbReference type="ARBA" id="ARBA00022991"/>
    </source>
</evidence>
<protein>
    <submittedName>
        <fullName evidence="12">Rhodopsin</fullName>
    </submittedName>
</protein>
<keyword evidence="9 11" id="KW-0472">Membrane</keyword>
<dbReference type="SMART" id="SM01021">
    <property type="entry name" value="Bac_rhodopsin"/>
    <property type="match status" value="1"/>
</dbReference>
<dbReference type="GO" id="GO:0009881">
    <property type="term" value="F:photoreceptor activity"/>
    <property type="evidence" value="ECO:0007669"/>
    <property type="project" value="UniProtKB-KW"/>
</dbReference>
<keyword evidence="8" id="KW-0157">Chromophore</keyword>
<dbReference type="PRINTS" id="PR00251">
    <property type="entry name" value="BACTRLOPSIN"/>
</dbReference>
<dbReference type="InterPro" id="IPR001425">
    <property type="entry name" value="Arc/bac/fun_rhodopsins"/>
</dbReference>
<feature type="transmembrane region" description="Helical" evidence="11">
    <location>
        <begin position="121"/>
        <end position="142"/>
    </location>
</feature>
<evidence type="ECO:0000256" key="9">
    <source>
        <dbReference type="ARBA" id="ARBA00023136"/>
    </source>
</evidence>
<comment type="similarity">
    <text evidence="2">Belongs to the archaeal/bacterial/fungal opsin family.</text>
</comment>
<reference evidence="12 13" key="1">
    <citation type="submission" date="2019-05" db="EMBL/GenBank/DDBJ databases">
        <authorList>
            <person name="Pankratov T."/>
            <person name="Grouzdev D."/>
        </authorList>
    </citation>
    <scope>NUCLEOTIDE SEQUENCE [LARGE SCALE GENOMIC DNA]</scope>
    <source>
        <strain evidence="12 13">KEBCLARHB70R</strain>
    </source>
</reference>
<dbReference type="PANTHER" id="PTHR28286">
    <property type="match status" value="1"/>
</dbReference>
<evidence type="ECO:0000256" key="6">
    <source>
        <dbReference type="ARBA" id="ARBA00022925"/>
    </source>
</evidence>
<organism evidence="12 13">
    <name type="scientific">Lichenicoccus roseus</name>
    <dbReference type="NCBI Taxonomy" id="2683649"/>
    <lineage>
        <taxon>Bacteria</taxon>
        <taxon>Pseudomonadati</taxon>
        <taxon>Pseudomonadota</taxon>
        <taxon>Alphaproteobacteria</taxon>
        <taxon>Acetobacterales</taxon>
        <taxon>Acetobacteraceae</taxon>
        <taxon>Lichenicoccus</taxon>
    </lineage>
</organism>
<evidence type="ECO:0000256" key="3">
    <source>
        <dbReference type="ARBA" id="ARBA00022543"/>
    </source>
</evidence>
<dbReference type="GO" id="GO:0016020">
    <property type="term" value="C:membrane"/>
    <property type="evidence" value="ECO:0007669"/>
    <property type="project" value="UniProtKB-SubCell"/>
</dbReference>
<dbReference type="Pfam" id="PF01036">
    <property type="entry name" value="Bac_rhodopsin"/>
    <property type="match status" value="1"/>
</dbReference>
<keyword evidence="7 11" id="KW-1133">Transmembrane helix</keyword>
<evidence type="ECO:0000256" key="2">
    <source>
        <dbReference type="ARBA" id="ARBA00008130"/>
    </source>
</evidence>
<comment type="subcellular location">
    <subcellularLocation>
        <location evidence="1">Membrane</location>
        <topology evidence="1">Multi-pass membrane protein</topology>
    </subcellularLocation>
</comment>
<dbReference type="GO" id="GO:0007602">
    <property type="term" value="P:phototransduction"/>
    <property type="evidence" value="ECO:0007669"/>
    <property type="project" value="UniProtKB-KW"/>
</dbReference>